<dbReference type="PANTHER" id="PTHR24421:SF10">
    <property type="entry name" value="NITRATE_NITRITE SENSOR PROTEIN NARQ"/>
    <property type="match status" value="1"/>
</dbReference>
<sequence>MVVNPSTGARGYRNRRRGGRFLIGGADLGVAPGDCSHRFVERTRNTAGVRDRVRSIGRWVTTRHPTAWDTAIGIACFFATIAGPGVISDSRPVAVVCAAVSALPLAARRRAPFTVALVCGVGSIGLMAAAANVDWPYGQIVATYTVAAHSPDAARFVVGVLTAAGVLYTQQTLDKAPGSLLTSGGVFLTAFALGVGAQARRDRIALLEERALRHTEEREAAAAREREAIARDMHDILAHSISLIAVQAEAGPLLVRQDPDRAGRAFDAISETAHDTLAQLRRTLGVLRAGLGDHAPPPDLAAIPALVERARGAGLTVTVVEHGEPRTVVPEVAVATYRVVQESLTNAVRHAAVRIGLDWSPARLRLEIADDGRGDGGGTGGHGLIGMRELVTACAGRFSAGSPPTAPGFVVTATFPLDAADG</sequence>
<feature type="transmembrane region" description="Helical" evidence="9">
    <location>
        <begin position="180"/>
        <end position="199"/>
    </location>
</feature>
<evidence type="ECO:0000259" key="10">
    <source>
        <dbReference type="Pfam" id="PF02518"/>
    </source>
</evidence>
<keyword evidence="9" id="KW-1133">Transmembrane helix</keyword>
<evidence type="ECO:0000256" key="3">
    <source>
        <dbReference type="ARBA" id="ARBA00022553"/>
    </source>
</evidence>
<accession>A0ABT1A1H3</accession>
<dbReference type="EMBL" id="JAGSOV010000037">
    <property type="protein sequence ID" value="MCO1656852.1"/>
    <property type="molecule type" value="Genomic_DNA"/>
</dbReference>
<gene>
    <name evidence="13" type="ORF">KDL28_17475</name>
</gene>
<feature type="domain" description="Histidine kinase/HSP90-like ATPase" evidence="10">
    <location>
        <begin position="335"/>
        <end position="418"/>
    </location>
</feature>
<evidence type="ECO:0000256" key="4">
    <source>
        <dbReference type="ARBA" id="ARBA00022679"/>
    </source>
</evidence>
<feature type="transmembrane region" description="Helical" evidence="9">
    <location>
        <begin position="113"/>
        <end position="133"/>
    </location>
</feature>
<evidence type="ECO:0000259" key="11">
    <source>
        <dbReference type="Pfam" id="PF07730"/>
    </source>
</evidence>
<keyword evidence="9" id="KW-0472">Membrane</keyword>
<name>A0ABT1A1H3_9PSEU</name>
<keyword evidence="6" id="KW-0418">Kinase</keyword>
<feature type="domain" description="Signal transduction histidine kinase subgroup 3 dimerisation and phosphoacceptor" evidence="11">
    <location>
        <begin position="225"/>
        <end position="289"/>
    </location>
</feature>
<evidence type="ECO:0000256" key="8">
    <source>
        <dbReference type="ARBA" id="ARBA00023012"/>
    </source>
</evidence>
<keyword evidence="9" id="KW-0812">Transmembrane</keyword>
<keyword evidence="7" id="KW-0067">ATP-binding</keyword>
<dbReference type="PANTHER" id="PTHR24421">
    <property type="entry name" value="NITRATE/NITRITE SENSOR PROTEIN NARX-RELATED"/>
    <property type="match status" value="1"/>
</dbReference>
<dbReference type="InterPro" id="IPR011712">
    <property type="entry name" value="Sig_transdc_His_kin_sub3_dim/P"/>
</dbReference>
<evidence type="ECO:0000256" key="7">
    <source>
        <dbReference type="ARBA" id="ARBA00022840"/>
    </source>
</evidence>
<protein>
    <recommendedName>
        <fullName evidence="2">histidine kinase</fullName>
        <ecNumber evidence="2">2.7.13.3</ecNumber>
    </recommendedName>
</protein>
<keyword evidence="14" id="KW-1185">Reference proteome</keyword>
<evidence type="ECO:0000256" key="9">
    <source>
        <dbReference type="SAM" id="Phobius"/>
    </source>
</evidence>
<keyword evidence="4" id="KW-0808">Transferase</keyword>
<proteinExistence type="predicted"/>
<dbReference type="Gene3D" id="1.20.5.1930">
    <property type="match status" value="1"/>
</dbReference>
<dbReference type="InterPro" id="IPR050482">
    <property type="entry name" value="Sensor_HK_TwoCompSys"/>
</dbReference>
<dbReference type="SUPFAM" id="SSF55874">
    <property type="entry name" value="ATPase domain of HSP90 chaperone/DNA topoisomerase II/histidine kinase"/>
    <property type="match status" value="1"/>
</dbReference>
<evidence type="ECO:0000313" key="14">
    <source>
        <dbReference type="Proteomes" id="UP001165283"/>
    </source>
</evidence>
<reference evidence="13" key="1">
    <citation type="submission" date="2021-04" db="EMBL/GenBank/DDBJ databases">
        <title>Pseudonocardia sp. nov., isolated from sandy soil of mangrove forest.</title>
        <authorList>
            <person name="Zan Z."/>
            <person name="Huang R."/>
            <person name="Liu W."/>
        </authorList>
    </citation>
    <scope>NUCLEOTIDE SEQUENCE</scope>
    <source>
        <strain evidence="13">S2-4</strain>
    </source>
</reference>
<dbReference type="EC" id="2.7.13.3" evidence="2"/>
<evidence type="ECO:0000256" key="2">
    <source>
        <dbReference type="ARBA" id="ARBA00012438"/>
    </source>
</evidence>
<dbReference type="Pfam" id="PF02518">
    <property type="entry name" value="HATPase_c"/>
    <property type="match status" value="1"/>
</dbReference>
<dbReference type="InterPro" id="IPR036890">
    <property type="entry name" value="HATPase_C_sf"/>
</dbReference>
<keyword evidence="8" id="KW-0902">Two-component regulatory system</keyword>
<evidence type="ECO:0000313" key="13">
    <source>
        <dbReference type="EMBL" id="MCO1656852.1"/>
    </source>
</evidence>
<dbReference type="RefSeq" id="WP_252439948.1">
    <property type="nucleotide sequence ID" value="NZ_JAGSOV010000037.1"/>
</dbReference>
<evidence type="ECO:0000259" key="12">
    <source>
        <dbReference type="Pfam" id="PF23539"/>
    </source>
</evidence>
<evidence type="ECO:0000256" key="6">
    <source>
        <dbReference type="ARBA" id="ARBA00022777"/>
    </source>
</evidence>
<comment type="catalytic activity">
    <reaction evidence="1">
        <text>ATP + protein L-histidine = ADP + protein N-phospho-L-histidine.</text>
        <dbReference type="EC" id="2.7.13.3"/>
    </reaction>
</comment>
<organism evidence="13 14">
    <name type="scientific">Pseudonocardia humida</name>
    <dbReference type="NCBI Taxonomy" id="2800819"/>
    <lineage>
        <taxon>Bacteria</taxon>
        <taxon>Bacillati</taxon>
        <taxon>Actinomycetota</taxon>
        <taxon>Actinomycetes</taxon>
        <taxon>Pseudonocardiales</taxon>
        <taxon>Pseudonocardiaceae</taxon>
        <taxon>Pseudonocardia</taxon>
    </lineage>
</organism>
<keyword evidence="3" id="KW-0597">Phosphoprotein</keyword>
<dbReference type="Pfam" id="PF23539">
    <property type="entry name" value="DUF7134"/>
    <property type="match status" value="1"/>
</dbReference>
<dbReference type="InterPro" id="IPR003594">
    <property type="entry name" value="HATPase_dom"/>
</dbReference>
<evidence type="ECO:0000256" key="1">
    <source>
        <dbReference type="ARBA" id="ARBA00000085"/>
    </source>
</evidence>
<keyword evidence="5" id="KW-0547">Nucleotide-binding</keyword>
<comment type="caution">
    <text evidence="13">The sequence shown here is derived from an EMBL/GenBank/DDBJ whole genome shotgun (WGS) entry which is preliminary data.</text>
</comment>
<dbReference type="Pfam" id="PF07730">
    <property type="entry name" value="HisKA_3"/>
    <property type="match status" value="1"/>
</dbReference>
<evidence type="ECO:0000256" key="5">
    <source>
        <dbReference type="ARBA" id="ARBA00022741"/>
    </source>
</evidence>
<dbReference type="Proteomes" id="UP001165283">
    <property type="component" value="Unassembled WGS sequence"/>
</dbReference>
<dbReference type="Gene3D" id="3.30.565.10">
    <property type="entry name" value="Histidine kinase-like ATPase, C-terminal domain"/>
    <property type="match status" value="1"/>
</dbReference>
<dbReference type="InterPro" id="IPR055558">
    <property type="entry name" value="DUF7134"/>
</dbReference>
<feature type="domain" description="DUF7134" evidence="12">
    <location>
        <begin position="59"/>
        <end position="194"/>
    </location>
</feature>
<feature type="transmembrane region" description="Helical" evidence="9">
    <location>
        <begin position="153"/>
        <end position="168"/>
    </location>
</feature>